<evidence type="ECO:0000256" key="2">
    <source>
        <dbReference type="ARBA" id="ARBA00023002"/>
    </source>
</evidence>
<keyword evidence="1" id="KW-0521">NADP</keyword>
<gene>
    <name evidence="4" type="ORF">C8A00DRAFT_46769</name>
</gene>
<dbReference type="Gene3D" id="3.40.50.720">
    <property type="entry name" value="NAD(P)-binding Rossmann-like Domain"/>
    <property type="match status" value="1"/>
</dbReference>
<reference evidence="4" key="2">
    <citation type="submission" date="2023-05" db="EMBL/GenBank/DDBJ databases">
        <authorList>
            <consortium name="Lawrence Berkeley National Laboratory"/>
            <person name="Steindorff A."/>
            <person name="Hensen N."/>
            <person name="Bonometti L."/>
            <person name="Westerberg I."/>
            <person name="Brannstrom I.O."/>
            <person name="Guillou S."/>
            <person name="Cros-Aarteil S."/>
            <person name="Calhoun S."/>
            <person name="Haridas S."/>
            <person name="Kuo A."/>
            <person name="Mondo S."/>
            <person name="Pangilinan J."/>
            <person name="Riley R."/>
            <person name="Labutti K."/>
            <person name="Andreopoulos B."/>
            <person name="Lipzen A."/>
            <person name="Chen C."/>
            <person name="Yanf M."/>
            <person name="Daum C."/>
            <person name="Ng V."/>
            <person name="Clum A."/>
            <person name="Ohm R."/>
            <person name="Martin F."/>
            <person name="Silar P."/>
            <person name="Natvig D."/>
            <person name="Lalanne C."/>
            <person name="Gautier V."/>
            <person name="Ament-Velasquez S.L."/>
            <person name="Kruys A."/>
            <person name="Hutchinson M.I."/>
            <person name="Powell A.J."/>
            <person name="Barry K."/>
            <person name="Miller A.N."/>
            <person name="Grigoriev I.V."/>
            <person name="Debuchy R."/>
            <person name="Gladieux P."/>
            <person name="Thoren M.H."/>
            <person name="Johannesson H."/>
        </authorList>
    </citation>
    <scope>NUCLEOTIDE SEQUENCE</scope>
    <source>
        <strain evidence="4">CBS 538.74</strain>
    </source>
</reference>
<accession>A0AAN6VDV9</accession>
<evidence type="ECO:0000313" key="5">
    <source>
        <dbReference type="Proteomes" id="UP001302745"/>
    </source>
</evidence>
<evidence type="ECO:0008006" key="6">
    <source>
        <dbReference type="Google" id="ProtNLM"/>
    </source>
</evidence>
<dbReference type="SUPFAM" id="SSF51735">
    <property type="entry name" value="NAD(P)-binding Rossmann-fold domains"/>
    <property type="match status" value="1"/>
</dbReference>
<sequence>MTTASPFKKVLLLDASGSIRRHVLQALLTEPTLTVTILKRASSSKTTTLPERKTSPASPSPTPTPAPRSSQAFRGQDVVVINCLTTNGALRVRPVSACVDAAVARPAGVRPLRVHVPSERFLQKWEGGGGVEWTSVSCGMWIRWSMRNEVLGMHVKEKRFEVWDGGEGRGLVGVPEGTRNRNTQKKLLAEIERQMGETLAVDAVDSEKRIAELQEACAKGDVSATYGLIEAGFVTGRYGGDLGKEGEIFTEKLALKRHSLQEVVADALACL</sequence>
<name>A0AAN6VDV9_9PEZI</name>
<keyword evidence="2" id="KW-0560">Oxidoreductase</keyword>
<protein>
    <recommendedName>
        <fullName evidence="6">NmrA-like domain-containing protein</fullName>
    </recommendedName>
</protein>
<reference evidence="4" key="1">
    <citation type="journal article" date="2023" name="Mol. Phylogenet. Evol.">
        <title>Genome-scale phylogeny and comparative genomics of the fungal order Sordariales.</title>
        <authorList>
            <person name="Hensen N."/>
            <person name="Bonometti L."/>
            <person name="Westerberg I."/>
            <person name="Brannstrom I.O."/>
            <person name="Guillou S."/>
            <person name="Cros-Aarteil S."/>
            <person name="Calhoun S."/>
            <person name="Haridas S."/>
            <person name="Kuo A."/>
            <person name="Mondo S."/>
            <person name="Pangilinan J."/>
            <person name="Riley R."/>
            <person name="LaButti K."/>
            <person name="Andreopoulos B."/>
            <person name="Lipzen A."/>
            <person name="Chen C."/>
            <person name="Yan M."/>
            <person name="Daum C."/>
            <person name="Ng V."/>
            <person name="Clum A."/>
            <person name="Steindorff A."/>
            <person name="Ohm R.A."/>
            <person name="Martin F."/>
            <person name="Silar P."/>
            <person name="Natvig D.O."/>
            <person name="Lalanne C."/>
            <person name="Gautier V."/>
            <person name="Ament-Velasquez S.L."/>
            <person name="Kruys A."/>
            <person name="Hutchinson M.I."/>
            <person name="Powell A.J."/>
            <person name="Barry K."/>
            <person name="Miller A.N."/>
            <person name="Grigoriev I.V."/>
            <person name="Debuchy R."/>
            <person name="Gladieux P."/>
            <person name="Hiltunen Thoren M."/>
            <person name="Johannesson H."/>
        </authorList>
    </citation>
    <scope>NUCLEOTIDE SEQUENCE</scope>
    <source>
        <strain evidence="4">CBS 538.74</strain>
    </source>
</reference>
<proteinExistence type="predicted"/>
<dbReference type="PANTHER" id="PTHR47706:SF9">
    <property type="entry name" value="NMRA-LIKE DOMAIN-CONTAINING PROTEIN-RELATED"/>
    <property type="match status" value="1"/>
</dbReference>
<dbReference type="AlphaFoldDB" id="A0AAN6VDV9"/>
<organism evidence="4 5">
    <name type="scientific">Chaetomidium leptoderma</name>
    <dbReference type="NCBI Taxonomy" id="669021"/>
    <lineage>
        <taxon>Eukaryota</taxon>
        <taxon>Fungi</taxon>
        <taxon>Dikarya</taxon>
        <taxon>Ascomycota</taxon>
        <taxon>Pezizomycotina</taxon>
        <taxon>Sordariomycetes</taxon>
        <taxon>Sordariomycetidae</taxon>
        <taxon>Sordariales</taxon>
        <taxon>Chaetomiaceae</taxon>
        <taxon>Chaetomidium</taxon>
    </lineage>
</organism>
<dbReference type="EMBL" id="MU857138">
    <property type="protein sequence ID" value="KAK4149642.1"/>
    <property type="molecule type" value="Genomic_DNA"/>
</dbReference>
<comment type="caution">
    <text evidence="4">The sequence shown here is derived from an EMBL/GenBank/DDBJ whole genome shotgun (WGS) entry which is preliminary data.</text>
</comment>
<dbReference type="GO" id="GO:0016491">
    <property type="term" value="F:oxidoreductase activity"/>
    <property type="evidence" value="ECO:0007669"/>
    <property type="project" value="UniProtKB-KW"/>
</dbReference>
<dbReference type="PANTHER" id="PTHR47706">
    <property type="entry name" value="NMRA-LIKE FAMILY PROTEIN"/>
    <property type="match status" value="1"/>
</dbReference>
<keyword evidence="5" id="KW-1185">Reference proteome</keyword>
<dbReference type="InterPro" id="IPR051609">
    <property type="entry name" value="NmrA/Isoflavone_reductase-like"/>
</dbReference>
<feature type="region of interest" description="Disordered" evidence="3">
    <location>
        <begin position="42"/>
        <end position="72"/>
    </location>
</feature>
<evidence type="ECO:0000256" key="1">
    <source>
        <dbReference type="ARBA" id="ARBA00022857"/>
    </source>
</evidence>
<dbReference type="InterPro" id="IPR036291">
    <property type="entry name" value="NAD(P)-bd_dom_sf"/>
</dbReference>
<evidence type="ECO:0000256" key="3">
    <source>
        <dbReference type="SAM" id="MobiDB-lite"/>
    </source>
</evidence>
<evidence type="ECO:0000313" key="4">
    <source>
        <dbReference type="EMBL" id="KAK4149642.1"/>
    </source>
</evidence>
<dbReference type="Proteomes" id="UP001302745">
    <property type="component" value="Unassembled WGS sequence"/>
</dbReference>